<evidence type="ECO:0000313" key="7">
    <source>
        <dbReference type="Proteomes" id="UP000006055"/>
    </source>
</evidence>
<evidence type="ECO:0000256" key="3">
    <source>
        <dbReference type="RuleBase" id="RU004447"/>
    </source>
</evidence>
<organism evidence="6 7">
    <name type="scientific">Desulfomonile tiedjei (strain ATCC 49306 / DSM 6799 / DCB-1)</name>
    <dbReference type="NCBI Taxonomy" id="706587"/>
    <lineage>
        <taxon>Bacteria</taxon>
        <taxon>Pseudomonadati</taxon>
        <taxon>Thermodesulfobacteriota</taxon>
        <taxon>Desulfomonilia</taxon>
        <taxon>Desulfomonilales</taxon>
        <taxon>Desulfomonilaceae</taxon>
        <taxon>Desulfomonile</taxon>
    </lineage>
</organism>
<reference evidence="7" key="1">
    <citation type="submission" date="2012-06" db="EMBL/GenBank/DDBJ databases">
        <title>Complete sequence of chromosome of Desulfomonile tiedjei DSM 6799.</title>
        <authorList>
            <person name="Lucas S."/>
            <person name="Copeland A."/>
            <person name="Lapidus A."/>
            <person name="Glavina del Rio T."/>
            <person name="Dalin E."/>
            <person name="Tice H."/>
            <person name="Bruce D."/>
            <person name="Goodwin L."/>
            <person name="Pitluck S."/>
            <person name="Peters L."/>
            <person name="Ovchinnikova G."/>
            <person name="Zeytun A."/>
            <person name="Lu M."/>
            <person name="Kyrpides N."/>
            <person name="Mavromatis K."/>
            <person name="Ivanova N."/>
            <person name="Brettin T."/>
            <person name="Detter J.C."/>
            <person name="Han C."/>
            <person name="Larimer F."/>
            <person name="Land M."/>
            <person name="Hauser L."/>
            <person name="Markowitz V."/>
            <person name="Cheng J.-F."/>
            <person name="Hugenholtz P."/>
            <person name="Woyke T."/>
            <person name="Wu D."/>
            <person name="Spring S."/>
            <person name="Schroeder M."/>
            <person name="Brambilla E."/>
            <person name="Klenk H.-P."/>
            <person name="Eisen J.A."/>
        </authorList>
    </citation>
    <scope>NUCLEOTIDE SEQUENCE [LARGE SCALE GENOMIC DNA]</scope>
    <source>
        <strain evidence="7">ATCC 49306 / DSM 6799 / DCB-1</strain>
    </source>
</reference>
<dbReference type="STRING" id="706587.Desti_4684"/>
<dbReference type="Pfam" id="PF05193">
    <property type="entry name" value="Peptidase_M16_C"/>
    <property type="match status" value="2"/>
</dbReference>
<dbReference type="GO" id="GO:0004222">
    <property type="term" value="F:metalloendopeptidase activity"/>
    <property type="evidence" value="ECO:0007669"/>
    <property type="project" value="InterPro"/>
</dbReference>
<dbReference type="PROSITE" id="PS00143">
    <property type="entry name" value="INSULINASE"/>
    <property type="match status" value="1"/>
</dbReference>
<dbReference type="InterPro" id="IPR001431">
    <property type="entry name" value="Pept_M16_Zn_BS"/>
</dbReference>
<evidence type="ECO:0000259" key="4">
    <source>
        <dbReference type="Pfam" id="PF00675"/>
    </source>
</evidence>
<dbReference type="InterPro" id="IPR011765">
    <property type="entry name" value="Pept_M16_N"/>
</dbReference>
<dbReference type="InterPro" id="IPR007863">
    <property type="entry name" value="Peptidase_M16_C"/>
</dbReference>
<dbReference type="EMBL" id="CP003360">
    <property type="protein sequence ID" value="AFM27305.1"/>
    <property type="molecule type" value="Genomic_DNA"/>
</dbReference>
<evidence type="ECO:0000256" key="1">
    <source>
        <dbReference type="ARBA" id="ARBA00001947"/>
    </source>
</evidence>
<dbReference type="Proteomes" id="UP000006055">
    <property type="component" value="Chromosome"/>
</dbReference>
<feature type="domain" description="Peptidase M16 C-terminal" evidence="5">
    <location>
        <begin position="198"/>
        <end position="373"/>
    </location>
</feature>
<dbReference type="PANTHER" id="PTHR11851:SF49">
    <property type="entry name" value="MITOCHONDRIAL-PROCESSING PEPTIDASE SUBUNIT ALPHA"/>
    <property type="match status" value="1"/>
</dbReference>
<gene>
    <name evidence="6" type="ordered locus">Desti_4684</name>
</gene>
<proteinExistence type="inferred from homology"/>
<keyword evidence="7" id="KW-1185">Reference proteome</keyword>
<dbReference type="AlphaFoldDB" id="I4CCL4"/>
<feature type="domain" description="Peptidase M16 C-terminal" evidence="5">
    <location>
        <begin position="641"/>
        <end position="816"/>
    </location>
</feature>
<dbReference type="GO" id="GO:0046872">
    <property type="term" value="F:metal ion binding"/>
    <property type="evidence" value="ECO:0007669"/>
    <property type="project" value="InterPro"/>
</dbReference>
<feature type="domain" description="Peptidase M16 N-terminal" evidence="4">
    <location>
        <begin position="487"/>
        <end position="628"/>
    </location>
</feature>
<dbReference type="SUPFAM" id="SSF63411">
    <property type="entry name" value="LuxS/MPP-like metallohydrolase"/>
    <property type="match status" value="4"/>
</dbReference>
<evidence type="ECO:0000259" key="5">
    <source>
        <dbReference type="Pfam" id="PF05193"/>
    </source>
</evidence>
<dbReference type="GO" id="GO:0006508">
    <property type="term" value="P:proteolysis"/>
    <property type="evidence" value="ECO:0007669"/>
    <property type="project" value="InterPro"/>
</dbReference>
<dbReference type="eggNOG" id="COG0612">
    <property type="taxonomic scope" value="Bacteria"/>
</dbReference>
<dbReference type="InterPro" id="IPR011249">
    <property type="entry name" value="Metalloenz_LuxS/M16"/>
</dbReference>
<evidence type="ECO:0000256" key="2">
    <source>
        <dbReference type="ARBA" id="ARBA00007261"/>
    </source>
</evidence>
<dbReference type="HOGENOM" id="CLU_007487_1_0_7"/>
<dbReference type="PANTHER" id="PTHR11851">
    <property type="entry name" value="METALLOPROTEASE"/>
    <property type="match status" value="1"/>
</dbReference>
<accession>I4CCL4</accession>
<feature type="domain" description="Peptidase M16 N-terminal" evidence="4">
    <location>
        <begin position="45"/>
        <end position="190"/>
    </location>
</feature>
<sequence length="886" mass="98801">MAYFAKIRLTQAWLIGLLFLLILPCNVYAQEDDLKHFTLPNGLDVFVKEDHARKVATIQIWVKVGSADEELSELGISHLIEHMAFKGTEKRGVGQIASELEALGGETNAYTSWDETVFHVTVPSTGVSQGLDILTDAVFRPSIDPDELNKEKQVVIEEILEGEERPERKASKLLFHTAYEVSPYKYPIIGYKDVVAGFTRDNIIQFRKKWYVPENMFMVIVGDIDPNQVRTDLEKYTADLKQTGFFRPPRPSEPVQKEIRGAVLRDRNSRETRLYVAFHIPSLSSPDVNAIDLMADILGARDSSRLVQTLKKDKGLVNSISAYALTPKKPGLFAISATLDGKNLETVTKGIMEEVAKLQKQPPSAEELDRAKTHIESQHIYARETVQGMARSIGSFEADLGDASYEEKYLNLNRLITPEQISATAKKYLTPPNVTVTVLIPEDVEQDFQIEKLTGVVKHFGASQTAQTAAAGKEAAAIVRTFPNGLKVVLQPDNSNPAVSFRIAMMGGKRFETKETEGIMNFISQMLDKGTSKMSEQEIAQKVEDMGGRLNGFSGYDSFGVYATFFSRNTDEGLEMLARIYTDPAFPEDKLERERNLIINRIKTEPDRPVQYTVNVLNQTVFKDHPYGFVKEGTLATVAGFTADDLKQTYERFAVPANTVITGVGALDPEKTMARIEQLFGKLEARQFVPPVVPAEEPIAKVRENVVQIPRAKAHIAIGFRGVSVSDEDRYPLEVLNNILAGQGGRLFLQLRDKESLAYVVTSFVRPAVEPGLFGLYIATEPSKADTALKGLFRELEQVKSQPVNGAELERSITNLIGNHLISLQSSWNRAENSALNTLYGLGYDYDKEYIAKVSKVTSDDVMRVARKYLELDHCAIVKIMPEKDA</sequence>
<name>I4CCL4_DESTA</name>
<dbReference type="KEGG" id="dti:Desti_4684"/>
<evidence type="ECO:0000313" key="6">
    <source>
        <dbReference type="EMBL" id="AFM27305.1"/>
    </source>
</evidence>
<comment type="cofactor">
    <cofactor evidence="1">
        <name>Zn(2+)</name>
        <dbReference type="ChEBI" id="CHEBI:29105"/>
    </cofactor>
</comment>
<dbReference type="Gene3D" id="3.30.830.10">
    <property type="entry name" value="Metalloenzyme, LuxS/M16 peptidase-like"/>
    <property type="match status" value="4"/>
</dbReference>
<protein>
    <submittedName>
        <fullName evidence="6">Putative Zn-dependent peptidase</fullName>
    </submittedName>
</protein>
<comment type="similarity">
    <text evidence="2 3">Belongs to the peptidase M16 family.</text>
</comment>
<dbReference type="InterPro" id="IPR050361">
    <property type="entry name" value="MPP/UQCRC_Complex"/>
</dbReference>
<dbReference type="Pfam" id="PF00675">
    <property type="entry name" value="Peptidase_M16"/>
    <property type="match status" value="2"/>
</dbReference>